<reference evidence="2 3" key="1">
    <citation type="submission" date="2018-06" db="EMBL/GenBank/DDBJ databases">
        <title>Whole genome sequencing of Candida tropicalis (genome annotated by CSBL at Korea University).</title>
        <authorList>
            <person name="Ahn J."/>
        </authorList>
    </citation>
    <scope>NUCLEOTIDE SEQUENCE [LARGE SCALE GENOMIC DNA]</scope>
    <source>
        <strain evidence="2 3">ATCC 20962</strain>
    </source>
</reference>
<evidence type="ECO:0000256" key="1">
    <source>
        <dbReference type="SAM" id="Phobius"/>
    </source>
</evidence>
<organism evidence="2 3">
    <name type="scientific">Candida viswanathii</name>
    <dbReference type="NCBI Taxonomy" id="5486"/>
    <lineage>
        <taxon>Eukaryota</taxon>
        <taxon>Fungi</taxon>
        <taxon>Dikarya</taxon>
        <taxon>Ascomycota</taxon>
        <taxon>Saccharomycotina</taxon>
        <taxon>Pichiomycetes</taxon>
        <taxon>Debaryomycetaceae</taxon>
        <taxon>Candida/Lodderomyces clade</taxon>
        <taxon>Candida</taxon>
    </lineage>
</organism>
<accession>A0A367Y318</accession>
<gene>
    <name evidence="2" type="ORF">Cantr_08142</name>
</gene>
<keyword evidence="1" id="KW-1133">Transmembrane helix</keyword>
<keyword evidence="1" id="KW-0472">Membrane</keyword>
<protein>
    <submittedName>
        <fullName evidence="2">Uncharacterized protein</fullName>
    </submittedName>
</protein>
<dbReference type="AlphaFoldDB" id="A0A367Y318"/>
<dbReference type="OrthoDB" id="10360526at2759"/>
<name>A0A367Y318_9ASCO</name>
<keyword evidence="1" id="KW-0812">Transmembrane</keyword>
<comment type="caution">
    <text evidence="2">The sequence shown here is derived from an EMBL/GenBank/DDBJ whole genome shotgun (WGS) entry which is preliminary data.</text>
</comment>
<keyword evidence="3" id="KW-1185">Reference proteome</keyword>
<feature type="transmembrane region" description="Helical" evidence="1">
    <location>
        <begin position="58"/>
        <end position="76"/>
    </location>
</feature>
<sequence length="276" mass="31551">MSLFRPTLAVALLSADVSYKLRHTHPVFGKRYKKDGDVIHTLTPKSWSIATETPDQNTVALVTGLFFILIVAIVFAPSNRHALIVLLFPTGILLSLLLVKFEYQSLPTDPEQILKDERVLIKHATVRNGVLDATYSAKRVDVHFKEVVEDGLYMRFRDLLDEEGIKVVAIGDCQFKTGSKRLHEKKYPIVNLQLSEDVNRTYIGLSTYSYLALLENIHELTRLNDKSPTGHSQWITYTCNGKTNQWKRDWVKGEDDNPTGPNALVHWWSQIYEKQE</sequence>
<evidence type="ECO:0000313" key="2">
    <source>
        <dbReference type="EMBL" id="RCK60296.1"/>
    </source>
</evidence>
<feature type="transmembrane region" description="Helical" evidence="1">
    <location>
        <begin position="83"/>
        <end position="101"/>
    </location>
</feature>
<evidence type="ECO:0000313" key="3">
    <source>
        <dbReference type="Proteomes" id="UP000253472"/>
    </source>
</evidence>
<dbReference type="EMBL" id="QLNQ01000026">
    <property type="protein sequence ID" value="RCK60296.1"/>
    <property type="molecule type" value="Genomic_DNA"/>
</dbReference>
<proteinExistence type="predicted"/>
<dbReference type="Proteomes" id="UP000253472">
    <property type="component" value="Unassembled WGS sequence"/>
</dbReference>